<feature type="domain" description="HotDog ACOT-type" evidence="4">
    <location>
        <begin position="12"/>
        <end position="125"/>
    </location>
</feature>
<dbReference type="PANTHER" id="PTHR11049:SF5">
    <property type="entry name" value="ACYL-COA THIOESTER HYDROLASE YCIA"/>
    <property type="match status" value="1"/>
</dbReference>
<dbReference type="InterPro" id="IPR029069">
    <property type="entry name" value="HotDog_dom_sf"/>
</dbReference>
<dbReference type="EMBL" id="JACHHY010000010">
    <property type="protein sequence ID" value="MBB5018661.1"/>
    <property type="molecule type" value="Genomic_DNA"/>
</dbReference>
<dbReference type="GO" id="GO:0052816">
    <property type="term" value="F:long-chain fatty acyl-CoA hydrolase activity"/>
    <property type="evidence" value="ECO:0007669"/>
    <property type="project" value="TreeGrafter"/>
</dbReference>
<evidence type="ECO:0000256" key="2">
    <source>
        <dbReference type="ARBA" id="ARBA00022801"/>
    </source>
</evidence>
<dbReference type="CDD" id="cd03442">
    <property type="entry name" value="BFIT_BACH"/>
    <property type="match status" value="1"/>
</dbReference>
<dbReference type="GO" id="GO:0009062">
    <property type="term" value="P:fatty acid catabolic process"/>
    <property type="evidence" value="ECO:0007669"/>
    <property type="project" value="TreeGrafter"/>
</dbReference>
<dbReference type="InterPro" id="IPR033120">
    <property type="entry name" value="HOTDOG_ACOT"/>
</dbReference>
<comment type="similarity">
    <text evidence="1">Belongs to the acyl coenzyme A hydrolase family.</text>
</comment>
<dbReference type="Pfam" id="PF03061">
    <property type="entry name" value="4HBT"/>
    <property type="match status" value="1"/>
</dbReference>
<proteinExistence type="inferred from homology"/>
<sequence length="137" mass="14978">MTNQQEHHTSLPEVQPIMRIMPMPADANAQGAIFGGWMMMQVDIAGSIEAQRCAQGAVTTVAVNAFQFHQPVHVGDLVSFYVERLRVGKTSVTVKVEVFAQRHPDLANVVKVTEAMLTYVAVDAAGHARELPPEIVE</sequence>
<dbReference type="AlphaFoldDB" id="A0A840MTZ1"/>
<dbReference type="PANTHER" id="PTHR11049">
    <property type="entry name" value="ACYL COENZYME A THIOESTER HYDROLASE"/>
    <property type="match status" value="1"/>
</dbReference>
<accession>A0A840MTZ1</accession>
<comment type="caution">
    <text evidence="5">The sequence shown here is derived from an EMBL/GenBank/DDBJ whole genome shotgun (WGS) entry which is preliminary data.</text>
</comment>
<dbReference type="RefSeq" id="WP_184038274.1">
    <property type="nucleotide sequence ID" value="NZ_JACHHY010000010.1"/>
</dbReference>
<keyword evidence="2 3" id="KW-0378">Hydrolase</keyword>
<dbReference type="PROSITE" id="PS51770">
    <property type="entry name" value="HOTDOG_ACOT"/>
    <property type="match status" value="1"/>
</dbReference>
<evidence type="ECO:0000259" key="4">
    <source>
        <dbReference type="PROSITE" id="PS51770"/>
    </source>
</evidence>
<reference evidence="5 6" key="1">
    <citation type="submission" date="2020-08" db="EMBL/GenBank/DDBJ databases">
        <title>Genomic Encyclopedia of Type Strains, Phase IV (KMG-IV): sequencing the most valuable type-strain genomes for metagenomic binning, comparative biology and taxonomic classification.</title>
        <authorList>
            <person name="Goeker M."/>
        </authorList>
    </citation>
    <scope>NUCLEOTIDE SEQUENCE [LARGE SCALE GENOMIC DNA]</scope>
    <source>
        <strain evidence="5 6">DSM 27165</strain>
    </source>
</reference>
<dbReference type="EC" id="3.1.2.-" evidence="5"/>
<evidence type="ECO:0000256" key="1">
    <source>
        <dbReference type="ARBA" id="ARBA00010458"/>
    </source>
</evidence>
<dbReference type="Proteomes" id="UP000575898">
    <property type="component" value="Unassembled WGS sequence"/>
</dbReference>
<dbReference type="Gene3D" id="3.10.129.10">
    <property type="entry name" value="Hotdog Thioesterase"/>
    <property type="match status" value="1"/>
</dbReference>
<dbReference type="InterPro" id="IPR040170">
    <property type="entry name" value="Cytosol_ACT"/>
</dbReference>
<keyword evidence="6" id="KW-1185">Reference proteome</keyword>
<dbReference type="SUPFAM" id="SSF54637">
    <property type="entry name" value="Thioesterase/thiol ester dehydrase-isomerase"/>
    <property type="match status" value="1"/>
</dbReference>
<dbReference type="InterPro" id="IPR006683">
    <property type="entry name" value="Thioestr_dom"/>
</dbReference>
<gene>
    <name evidence="5" type="ORF">HNQ59_001952</name>
</gene>
<organism evidence="5 6">
    <name type="scientific">Chitinivorax tropicus</name>
    <dbReference type="NCBI Taxonomy" id="714531"/>
    <lineage>
        <taxon>Bacteria</taxon>
        <taxon>Pseudomonadati</taxon>
        <taxon>Pseudomonadota</taxon>
        <taxon>Betaproteobacteria</taxon>
        <taxon>Chitinivorax</taxon>
    </lineage>
</organism>
<protein>
    <submittedName>
        <fullName evidence="5">Acyl-CoA thioesterase YciA</fullName>
        <ecNumber evidence="5">3.1.2.-</ecNumber>
    </submittedName>
</protein>
<name>A0A840MTZ1_9PROT</name>
<evidence type="ECO:0000313" key="6">
    <source>
        <dbReference type="Proteomes" id="UP000575898"/>
    </source>
</evidence>
<evidence type="ECO:0000256" key="3">
    <source>
        <dbReference type="PROSITE-ProRule" id="PRU01106"/>
    </source>
</evidence>
<evidence type="ECO:0000313" key="5">
    <source>
        <dbReference type="EMBL" id="MBB5018661.1"/>
    </source>
</evidence>
<dbReference type="GO" id="GO:0005829">
    <property type="term" value="C:cytosol"/>
    <property type="evidence" value="ECO:0007669"/>
    <property type="project" value="TreeGrafter"/>
</dbReference>
<dbReference type="GO" id="GO:0006637">
    <property type="term" value="P:acyl-CoA metabolic process"/>
    <property type="evidence" value="ECO:0007669"/>
    <property type="project" value="TreeGrafter"/>
</dbReference>